<dbReference type="AlphaFoldDB" id="A0AAD7Q4C4"/>
<organism evidence="2 3">
    <name type="scientific">Quillaja saponaria</name>
    <name type="common">Soap bark tree</name>
    <dbReference type="NCBI Taxonomy" id="32244"/>
    <lineage>
        <taxon>Eukaryota</taxon>
        <taxon>Viridiplantae</taxon>
        <taxon>Streptophyta</taxon>
        <taxon>Embryophyta</taxon>
        <taxon>Tracheophyta</taxon>
        <taxon>Spermatophyta</taxon>
        <taxon>Magnoliopsida</taxon>
        <taxon>eudicotyledons</taxon>
        <taxon>Gunneridae</taxon>
        <taxon>Pentapetalae</taxon>
        <taxon>rosids</taxon>
        <taxon>fabids</taxon>
        <taxon>Fabales</taxon>
        <taxon>Quillajaceae</taxon>
        <taxon>Quillaja</taxon>
    </lineage>
</organism>
<dbReference type="EMBL" id="JARAOO010000003">
    <property type="protein sequence ID" value="KAJ7974655.1"/>
    <property type="molecule type" value="Genomic_DNA"/>
</dbReference>
<accession>A0AAD7Q4C4</accession>
<name>A0AAD7Q4C4_QUISA</name>
<keyword evidence="1" id="KW-0472">Membrane</keyword>
<keyword evidence="1" id="KW-1133">Transmembrane helix</keyword>
<feature type="transmembrane region" description="Helical" evidence="1">
    <location>
        <begin position="21"/>
        <end position="40"/>
    </location>
</feature>
<proteinExistence type="predicted"/>
<gene>
    <name evidence="2" type="ORF">O6P43_004695</name>
</gene>
<sequence>MPCESPCVAKLSSFHSSPASILLFAVCLVSLNLTILAFFGSQLASPVSASERCTRNSSSSLFKSGLRVTEIWLLYVWQVISPWGVIRLYPKIRWQVKSQLLVQCWQPTSWVSSQADGLY</sequence>
<keyword evidence="3" id="KW-1185">Reference proteome</keyword>
<evidence type="ECO:0000313" key="3">
    <source>
        <dbReference type="Proteomes" id="UP001163823"/>
    </source>
</evidence>
<reference evidence="2" key="1">
    <citation type="journal article" date="2023" name="Science">
        <title>Elucidation of the pathway for biosynthesis of saponin adjuvants from the soapbark tree.</title>
        <authorList>
            <person name="Reed J."/>
            <person name="Orme A."/>
            <person name="El-Demerdash A."/>
            <person name="Owen C."/>
            <person name="Martin L.B.B."/>
            <person name="Misra R.C."/>
            <person name="Kikuchi S."/>
            <person name="Rejzek M."/>
            <person name="Martin A.C."/>
            <person name="Harkess A."/>
            <person name="Leebens-Mack J."/>
            <person name="Louveau T."/>
            <person name="Stephenson M.J."/>
            <person name="Osbourn A."/>
        </authorList>
    </citation>
    <scope>NUCLEOTIDE SEQUENCE</scope>
    <source>
        <strain evidence="2">S10</strain>
    </source>
</reference>
<comment type="caution">
    <text evidence="2">The sequence shown here is derived from an EMBL/GenBank/DDBJ whole genome shotgun (WGS) entry which is preliminary data.</text>
</comment>
<dbReference type="Proteomes" id="UP001163823">
    <property type="component" value="Chromosome 3"/>
</dbReference>
<feature type="transmembrane region" description="Helical" evidence="1">
    <location>
        <begin position="71"/>
        <end position="89"/>
    </location>
</feature>
<dbReference type="KEGG" id="qsa:O6P43_004695"/>
<evidence type="ECO:0000256" key="1">
    <source>
        <dbReference type="SAM" id="Phobius"/>
    </source>
</evidence>
<keyword evidence="1" id="KW-0812">Transmembrane</keyword>
<protein>
    <submittedName>
        <fullName evidence="2">Uncharacterized protein</fullName>
    </submittedName>
</protein>
<evidence type="ECO:0000313" key="2">
    <source>
        <dbReference type="EMBL" id="KAJ7974655.1"/>
    </source>
</evidence>